<protein>
    <submittedName>
        <fullName evidence="1">Uncharacterized protein</fullName>
    </submittedName>
</protein>
<evidence type="ECO:0000313" key="1">
    <source>
        <dbReference type="EMBL" id="DAG06377.1"/>
    </source>
</evidence>
<proteinExistence type="predicted"/>
<accession>A0A8S5VHX6</accession>
<dbReference type="EMBL" id="BK016270">
    <property type="protein sequence ID" value="DAG06377.1"/>
    <property type="molecule type" value="Genomic_DNA"/>
</dbReference>
<organism evidence="1">
    <name type="scientific">Siphoviridae sp. cthu813</name>
    <dbReference type="NCBI Taxonomy" id="2825618"/>
    <lineage>
        <taxon>Viruses</taxon>
        <taxon>Duplodnaviria</taxon>
        <taxon>Heunggongvirae</taxon>
        <taxon>Uroviricota</taxon>
        <taxon>Caudoviricetes</taxon>
    </lineage>
</organism>
<sequence>MRSSMFLFATAALKLGMSLSAAFSSVPVMSGAFSCKASAFARPWAYMMLFLSSCVTGCQPLSCRLHPAL</sequence>
<name>A0A8S5VHX6_9CAUD</name>
<reference evidence="1" key="1">
    <citation type="journal article" date="2021" name="Proc. Natl. Acad. Sci. U.S.A.">
        <title>A Catalog of Tens of Thousands of Viruses from Human Metagenomes Reveals Hidden Associations with Chronic Diseases.</title>
        <authorList>
            <person name="Tisza M.J."/>
            <person name="Buck C.B."/>
        </authorList>
    </citation>
    <scope>NUCLEOTIDE SEQUENCE</scope>
    <source>
        <strain evidence="1">Cthu813</strain>
    </source>
</reference>
<dbReference type="PROSITE" id="PS51257">
    <property type="entry name" value="PROKAR_LIPOPROTEIN"/>
    <property type="match status" value="1"/>
</dbReference>